<comment type="caution">
    <text evidence="2">The sequence shown here is derived from an EMBL/GenBank/DDBJ whole genome shotgun (WGS) entry which is preliminary data.</text>
</comment>
<sequence>MMQETPKPQTSARSGAARAGRTRSGQDVTPKPSQSDDSTAKPAEVRDASH</sequence>
<evidence type="ECO:0000313" key="3">
    <source>
        <dbReference type="Proteomes" id="UP001207654"/>
    </source>
</evidence>
<dbReference type="RefSeq" id="WP_267537635.1">
    <property type="nucleotide sequence ID" value="NZ_JAPNKA010000001.1"/>
</dbReference>
<evidence type="ECO:0000313" key="2">
    <source>
        <dbReference type="EMBL" id="MCY1078875.1"/>
    </source>
</evidence>
<reference evidence="2 3" key="1">
    <citation type="submission" date="2022-11" db="EMBL/GenBank/DDBJ databases">
        <title>Minimal conservation of predation-associated metabolite biosynthetic gene clusters underscores biosynthetic potential of Myxococcota including descriptions for ten novel species: Archangium lansinium sp. nov., Myxococcus landrumus sp. nov., Nannocystis bai.</title>
        <authorList>
            <person name="Ahearne A."/>
            <person name="Stevens C."/>
            <person name="Phillips K."/>
        </authorList>
    </citation>
    <scope>NUCLEOTIDE SEQUENCE [LARGE SCALE GENOMIC DNA]</scope>
    <source>
        <strain evidence="2 3">MIWBW</strain>
    </source>
</reference>
<accession>A0ABT4AB60</accession>
<dbReference type="EMBL" id="JAPNKA010000001">
    <property type="protein sequence ID" value="MCY1078875.1"/>
    <property type="molecule type" value="Genomic_DNA"/>
</dbReference>
<gene>
    <name evidence="2" type="ORF">OV287_30875</name>
</gene>
<organism evidence="2 3">
    <name type="scientific">Archangium lansingense</name>
    <dbReference type="NCBI Taxonomy" id="2995310"/>
    <lineage>
        <taxon>Bacteria</taxon>
        <taxon>Pseudomonadati</taxon>
        <taxon>Myxococcota</taxon>
        <taxon>Myxococcia</taxon>
        <taxon>Myxococcales</taxon>
        <taxon>Cystobacterineae</taxon>
        <taxon>Archangiaceae</taxon>
        <taxon>Archangium</taxon>
    </lineage>
</organism>
<feature type="compositionally biased region" description="Low complexity" evidence="1">
    <location>
        <begin position="10"/>
        <end position="25"/>
    </location>
</feature>
<protein>
    <submittedName>
        <fullName evidence="2">Uncharacterized protein</fullName>
    </submittedName>
</protein>
<dbReference type="Proteomes" id="UP001207654">
    <property type="component" value="Unassembled WGS sequence"/>
</dbReference>
<keyword evidence="3" id="KW-1185">Reference proteome</keyword>
<feature type="region of interest" description="Disordered" evidence="1">
    <location>
        <begin position="1"/>
        <end position="50"/>
    </location>
</feature>
<evidence type="ECO:0000256" key="1">
    <source>
        <dbReference type="SAM" id="MobiDB-lite"/>
    </source>
</evidence>
<proteinExistence type="predicted"/>
<name>A0ABT4AB60_9BACT</name>